<organism evidence="1 2">
    <name type="scientific">Cecembia calidifontis</name>
    <dbReference type="NCBI Taxonomy" id="1187080"/>
    <lineage>
        <taxon>Bacteria</taxon>
        <taxon>Pseudomonadati</taxon>
        <taxon>Bacteroidota</taxon>
        <taxon>Cytophagia</taxon>
        <taxon>Cytophagales</taxon>
        <taxon>Cyclobacteriaceae</taxon>
        <taxon>Cecembia</taxon>
    </lineage>
</organism>
<gene>
    <name evidence="1" type="ORF">BC751_3644</name>
</gene>
<accession>A0A4Q7PCS1</accession>
<reference evidence="1 2" key="1">
    <citation type="submission" date="2019-02" db="EMBL/GenBank/DDBJ databases">
        <title>Genomic Encyclopedia of Archaeal and Bacterial Type Strains, Phase II (KMG-II): from individual species to whole genera.</title>
        <authorList>
            <person name="Goeker M."/>
        </authorList>
    </citation>
    <scope>NUCLEOTIDE SEQUENCE [LARGE SCALE GENOMIC DNA]</scope>
    <source>
        <strain evidence="1 2">DSM 21411</strain>
    </source>
</reference>
<proteinExistence type="predicted"/>
<protein>
    <submittedName>
        <fullName evidence="1">Uncharacterized protein</fullName>
    </submittedName>
</protein>
<comment type="caution">
    <text evidence="1">The sequence shown here is derived from an EMBL/GenBank/DDBJ whole genome shotgun (WGS) entry which is preliminary data.</text>
</comment>
<evidence type="ECO:0000313" key="2">
    <source>
        <dbReference type="Proteomes" id="UP000292209"/>
    </source>
</evidence>
<sequence length="216" mass="25534">MKRYTLILLLFSCSSAKEMHLSGEYSRMSNILQLNEDSIFVYKRRVMTLEAQSIGTWKLINPKQIVLNSHIDIENLPLKVIEKKKNLPQKTIEILVDDKFDSDLLHNIDYELITNQVDTVRQQSPIFNLPENNLLNTIKINAYYVYRNLPEIHTTRESVSTEEYEVQETQNDYYLITFPFRGSMFLYETIKNDTIDIKGNKLYWKNKGKPKFKKVK</sequence>
<dbReference type="AlphaFoldDB" id="A0A4Q7PCS1"/>
<dbReference type="RefSeq" id="WP_130276786.1">
    <property type="nucleotide sequence ID" value="NZ_SGXG01000001.1"/>
</dbReference>
<evidence type="ECO:0000313" key="1">
    <source>
        <dbReference type="EMBL" id="RZS98015.1"/>
    </source>
</evidence>
<dbReference type="EMBL" id="SGXG01000001">
    <property type="protein sequence ID" value="RZS98015.1"/>
    <property type="molecule type" value="Genomic_DNA"/>
</dbReference>
<name>A0A4Q7PCS1_9BACT</name>
<dbReference type="Proteomes" id="UP000292209">
    <property type="component" value="Unassembled WGS sequence"/>
</dbReference>
<keyword evidence="2" id="KW-1185">Reference proteome</keyword>